<dbReference type="GO" id="GO:0019242">
    <property type="term" value="P:methylglyoxal biosynthetic process"/>
    <property type="evidence" value="ECO:0007669"/>
    <property type="project" value="InterPro"/>
</dbReference>
<dbReference type="InterPro" id="IPR045540">
    <property type="entry name" value="YegS/DAGK_C"/>
</dbReference>
<dbReference type="PROSITE" id="PS50146">
    <property type="entry name" value="DAGK"/>
    <property type="match status" value="1"/>
</dbReference>
<dbReference type="GO" id="GO:0008654">
    <property type="term" value="P:phospholipid biosynthetic process"/>
    <property type="evidence" value="ECO:0007669"/>
    <property type="project" value="InterPro"/>
</dbReference>
<dbReference type="InterPro" id="IPR017438">
    <property type="entry name" value="ATP-NAD_kinase_N"/>
</dbReference>
<dbReference type="PANTHER" id="PTHR30492:SF0">
    <property type="entry name" value="METHYLGLYOXAL SYNTHASE"/>
    <property type="match status" value="1"/>
</dbReference>
<proteinExistence type="predicted"/>
<name>A0A3E1K5F0_9GAMM</name>
<dbReference type="SMART" id="SM00046">
    <property type="entry name" value="DAGKc"/>
    <property type="match status" value="1"/>
</dbReference>
<dbReference type="PANTHER" id="PTHR30492">
    <property type="entry name" value="METHYLGLYOXAL SYNTHASE"/>
    <property type="match status" value="1"/>
</dbReference>
<sequence length="307" mass="33125">MPAPGCRVHVVTSTLLVTNPGSRSGDGNIQEAARRLGEQGDVEIVRPDRPGDLPEAVRKHAGDFDRIVLGGGDGTVNLALDALIEAEKPFGLLPLGTANDLARSLDIPQRLDRAVEVILAGHLRRLDAARVNDVSFINAIGVGLGPQMTREMDAESKSKLGVLAYLKGIVQAMEHQPVFRARIESEDRTREGEYVQITIANGIHYGGGMTIADDAKLDDGRLDVLLVPKQSHWSLLGNALRFKTGLTRAADALTHWRCKELSIETSETMDVTADGEFLTETPLECRVLPSCLSVYAPALPASDRIPA</sequence>
<keyword evidence="3" id="KW-1185">Reference proteome</keyword>
<keyword evidence="2" id="KW-0418">Kinase</keyword>
<evidence type="ECO:0000313" key="2">
    <source>
        <dbReference type="EMBL" id="RFF29146.1"/>
    </source>
</evidence>
<accession>A0A3E1K5F0</accession>
<evidence type="ECO:0000313" key="3">
    <source>
        <dbReference type="Proteomes" id="UP000260351"/>
    </source>
</evidence>
<dbReference type="InterPro" id="IPR016064">
    <property type="entry name" value="NAD/diacylglycerol_kinase_sf"/>
</dbReference>
<comment type="caution">
    <text evidence="2">The sequence shown here is derived from an EMBL/GenBank/DDBJ whole genome shotgun (WGS) entry which is preliminary data.</text>
</comment>
<organism evidence="2 3">
    <name type="scientific">Wenzhouxiangella sediminis</name>
    <dbReference type="NCBI Taxonomy" id="1792836"/>
    <lineage>
        <taxon>Bacteria</taxon>
        <taxon>Pseudomonadati</taxon>
        <taxon>Pseudomonadota</taxon>
        <taxon>Gammaproteobacteria</taxon>
        <taxon>Chromatiales</taxon>
        <taxon>Wenzhouxiangellaceae</taxon>
        <taxon>Wenzhouxiangella</taxon>
    </lineage>
</organism>
<keyword evidence="2" id="KW-0808">Transferase</keyword>
<feature type="domain" description="DAGKc" evidence="1">
    <location>
        <begin position="9"/>
        <end position="135"/>
    </location>
</feature>
<dbReference type="AlphaFoldDB" id="A0A3E1K5F0"/>
<dbReference type="InterPro" id="IPR001206">
    <property type="entry name" value="Diacylglycerol_kinase_cat_dom"/>
</dbReference>
<dbReference type="SUPFAM" id="SSF111331">
    <property type="entry name" value="NAD kinase/diacylglycerol kinase-like"/>
    <property type="match status" value="1"/>
</dbReference>
<dbReference type="InterPro" id="IPR004363">
    <property type="entry name" value="Methylgl_synth"/>
</dbReference>
<dbReference type="OrthoDB" id="142078at2"/>
<dbReference type="NCBIfam" id="NF009604">
    <property type="entry name" value="PRK13057.1"/>
    <property type="match status" value="1"/>
</dbReference>
<dbReference type="Gene3D" id="3.40.50.10330">
    <property type="entry name" value="Probable inorganic polyphosphate/atp-NAD kinase, domain 1"/>
    <property type="match status" value="1"/>
</dbReference>
<dbReference type="NCBIfam" id="TIGR00147">
    <property type="entry name" value="YegS/Rv2252/BmrU family lipid kinase"/>
    <property type="match status" value="1"/>
</dbReference>
<dbReference type="Pfam" id="PF19279">
    <property type="entry name" value="YegS_C"/>
    <property type="match status" value="1"/>
</dbReference>
<protein>
    <submittedName>
        <fullName evidence="2">Lipid kinase</fullName>
    </submittedName>
</protein>
<evidence type="ECO:0000259" key="1">
    <source>
        <dbReference type="PROSITE" id="PS50146"/>
    </source>
</evidence>
<dbReference type="Gene3D" id="2.60.200.40">
    <property type="match status" value="1"/>
</dbReference>
<dbReference type="Proteomes" id="UP000260351">
    <property type="component" value="Unassembled WGS sequence"/>
</dbReference>
<dbReference type="InterPro" id="IPR005218">
    <property type="entry name" value="Diacylglycerol/lipid_kinase"/>
</dbReference>
<dbReference type="GO" id="GO:0016301">
    <property type="term" value="F:kinase activity"/>
    <property type="evidence" value="ECO:0007669"/>
    <property type="project" value="UniProtKB-KW"/>
</dbReference>
<dbReference type="EMBL" id="QUZK01000052">
    <property type="protein sequence ID" value="RFF29146.1"/>
    <property type="molecule type" value="Genomic_DNA"/>
</dbReference>
<reference evidence="2 3" key="1">
    <citation type="submission" date="2018-08" db="EMBL/GenBank/DDBJ databases">
        <title>Wenzhouxiangella salilacus sp. nov., a novel bacterium isolated from a saline lake in Xinjiang Province, China.</title>
        <authorList>
            <person name="Han S."/>
        </authorList>
    </citation>
    <scope>NUCLEOTIDE SEQUENCE [LARGE SCALE GENOMIC DNA]</scope>
    <source>
        <strain evidence="2 3">XDB06</strain>
    </source>
</reference>
<gene>
    <name evidence="2" type="ORF">DZC52_14950</name>
</gene>
<dbReference type="GO" id="GO:0005829">
    <property type="term" value="C:cytosol"/>
    <property type="evidence" value="ECO:0007669"/>
    <property type="project" value="TreeGrafter"/>
</dbReference>
<dbReference type="GO" id="GO:0008929">
    <property type="term" value="F:methylglyoxal synthase activity"/>
    <property type="evidence" value="ECO:0007669"/>
    <property type="project" value="InterPro"/>
</dbReference>
<dbReference type="Pfam" id="PF00781">
    <property type="entry name" value="DAGK_cat"/>
    <property type="match status" value="1"/>
</dbReference>
<dbReference type="GO" id="GO:0005524">
    <property type="term" value="F:ATP binding"/>
    <property type="evidence" value="ECO:0007669"/>
    <property type="project" value="InterPro"/>
</dbReference>